<sequence length="530" mass="58226">MNKTKNSENSKVVKAAGIVGVATMISRVFGLVRDMVIAAFFGASWMTDAFWIAFRIPNMLRRLLGEGSLTISFVPVFTEYLEKKSGKEAIELAQNVFTILSIILAFLSVLGILISPIIVGIFAPGFIADPHKFSLTVFLNQMMFPYIFFISLVALCMGILNSFRHFTAPALSPVMLNIAMIAAAFFLRPFFAEPITALAVGVLIGGVLQLAMQWPFLMKYGFKFKFRFNLHHPGIRQIGQLILPAIFSAGVSTINVLVTGMILASMLPSGSVTYLFYADRIMELPLGIFAIAIGTAALPSFSKHVAAGQMDDLKSSISFSLRLILFLTIPAMVALMALNLPIISVLFQRGAFDARAAQLTGQALFCYSLGLWAVSVLRVFISSFFALQDSKWPLKAAIVVLIVNVVASVALMNPLKHNGIALGLSISSIVHVLVLAYVLKNKIGKYLDHTFFVSISKIIVSALVMMAAIFLFDLINPWNTYAAFKIRLFYLMTSISIGAGVFFICAYLLKSPEMHAVVNMVKRRLSRQNH</sequence>
<dbReference type="NCBIfam" id="TIGR01695">
    <property type="entry name" value="murJ_mviN"/>
    <property type="match status" value="1"/>
</dbReference>
<dbReference type="GO" id="GO:0005886">
    <property type="term" value="C:plasma membrane"/>
    <property type="evidence" value="ECO:0007669"/>
    <property type="project" value="UniProtKB-SubCell"/>
</dbReference>
<feature type="transmembrane region" description="Helical" evidence="8">
    <location>
        <begin position="284"/>
        <end position="302"/>
    </location>
</feature>
<evidence type="ECO:0000256" key="1">
    <source>
        <dbReference type="ARBA" id="ARBA00004651"/>
    </source>
</evidence>
<evidence type="ECO:0000256" key="5">
    <source>
        <dbReference type="ARBA" id="ARBA00022984"/>
    </source>
</evidence>
<keyword evidence="5" id="KW-0573">Peptidoglycan synthesis</keyword>
<dbReference type="GO" id="GO:0008360">
    <property type="term" value="P:regulation of cell shape"/>
    <property type="evidence" value="ECO:0007669"/>
    <property type="project" value="UniProtKB-KW"/>
</dbReference>
<dbReference type="HAMAP" id="MF_02078">
    <property type="entry name" value="MurJ_MviN"/>
    <property type="match status" value="1"/>
</dbReference>
<feature type="transmembrane region" description="Helical" evidence="8">
    <location>
        <begin position="419"/>
        <end position="439"/>
    </location>
</feature>
<dbReference type="InterPro" id="IPR051050">
    <property type="entry name" value="Lipid_II_flippase_MurJ/MviN"/>
</dbReference>
<evidence type="ECO:0000256" key="3">
    <source>
        <dbReference type="ARBA" id="ARBA00022692"/>
    </source>
</evidence>
<dbReference type="Pfam" id="PF03023">
    <property type="entry name" value="MurJ"/>
    <property type="match status" value="1"/>
</dbReference>
<reference evidence="9" key="1">
    <citation type="journal article" date="2015" name="Proc. Natl. Acad. Sci. U.S.A.">
        <title>Networks of energetic and metabolic interactions define dynamics in microbial communities.</title>
        <authorList>
            <person name="Embree M."/>
            <person name="Liu J.K."/>
            <person name="Al-Bassam M.M."/>
            <person name="Zengler K."/>
        </authorList>
    </citation>
    <scope>NUCLEOTIDE SEQUENCE</scope>
</reference>
<dbReference type="GO" id="GO:0009252">
    <property type="term" value="P:peptidoglycan biosynthetic process"/>
    <property type="evidence" value="ECO:0007669"/>
    <property type="project" value="UniProtKB-KW"/>
</dbReference>
<keyword evidence="3 8" id="KW-0812">Transmembrane</keyword>
<dbReference type="PANTHER" id="PTHR47019:SF1">
    <property type="entry name" value="LIPID II FLIPPASE MURJ"/>
    <property type="match status" value="1"/>
</dbReference>
<feature type="transmembrane region" description="Helical" evidence="8">
    <location>
        <begin position="143"/>
        <end position="163"/>
    </location>
</feature>
<feature type="transmembrane region" description="Helical" evidence="8">
    <location>
        <begin position="323"/>
        <end position="347"/>
    </location>
</feature>
<feature type="transmembrane region" description="Helical" evidence="8">
    <location>
        <begin position="197"/>
        <end position="217"/>
    </location>
</feature>
<gene>
    <name evidence="9" type="ORF">ASZ90_008316</name>
</gene>
<keyword evidence="7 8" id="KW-0472">Membrane</keyword>
<feature type="transmembrane region" description="Helical" evidence="8">
    <location>
        <begin position="170"/>
        <end position="191"/>
    </location>
</feature>
<evidence type="ECO:0000256" key="2">
    <source>
        <dbReference type="ARBA" id="ARBA00022475"/>
    </source>
</evidence>
<feature type="transmembrane region" description="Helical" evidence="8">
    <location>
        <begin position="12"/>
        <end position="29"/>
    </location>
</feature>
<feature type="transmembrane region" description="Helical" evidence="8">
    <location>
        <begin position="392"/>
        <end position="413"/>
    </location>
</feature>
<keyword evidence="6 8" id="KW-1133">Transmembrane helix</keyword>
<feature type="transmembrane region" description="Helical" evidence="8">
    <location>
        <begin position="96"/>
        <end position="123"/>
    </location>
</feature>
<feature type="transmembrane region" description="Helical" evidence="8">
    <location>
        <begin position="487"/>
        <end position="509"/>
    </location>
</feature>
<feature type="transmembrane region" description="Helical" evidence="8">
    <location>
        <begin position="451"/>
        <end position="475"/>
    </location>
</feature>
<comment type="subcellular location">
    <subcellularLocation>
        <location evidence="1">Cell membrane</location>
        <topology evidence="1">Multi-pass membrane protein</topology>
    </subcellularLocation>
</comment>
<protein>
    <submittedName>
        <fullName evidence="9">Putative peptidoglycan lipid ii flippase murj</fullName>
    </submittedName>
</protein>
<dbReference type="GO" id="GO:0015648">
    <property type="term" value="F:lipid-linked peptidoglycan transporter activity"/>
    <property type="evidence" value="ECO:0007669"/>
    <property type="project" value="TreeGrafter"/>
</dbReference>
<dbReference type="PANTHER" id="PTHR47019">
    <property type="entry name" value="LIPID II FLIPPASE MURJ"/>
    <property type="match status" value="1"/>
</dbReference>
<feature type="transmembrane region" description="Helical" evidence="8">
    <location>
        <begin position="238"/>
        <end position="264"/>
    </location>
</feature>
<name>A0A0W8FM21_9ZZZZ</name>
<dbReference type="InterPro" id="IPR004268">
    <property type="entry name" value="MurJ"/>
</dbReference>
<proteinExistence type="inferred from homology"/>
<dbReference type="PRINTS" id="PR01806">
    <property type="entry name" value="VIRFACTRMVIN"/>
</dbReference>
<dbReference type="EMBL" id="LNQE01001008">
    <property type="protein sequence ID" value="KUG21915.1"/>
    <property type="molecule type" value="Genomic_DNA"/>
</dbReference>
<evidence type="ECO:0000256" key="7">
    <source>
        <dbReference type="ARBA" id="ARBA00023136"/>
    </source>
</evidence>
<organism evidence="9">
    <name type="scientific">hydrocarbon metagenome</name>
    <dbReference type="NCBI Taxonomy" id="938273"/>
    <lineage>
        <taxon>unclassified sequences</taxon>
        <taxon>metagenomes</taxon>
        <taxon>ecological metagenomes</taxon>
    </lineage>
</organism>
<evidence type="ECO:0000256" key="8">
    <source>
        <dbReference type="SAM" id="Phobius"/>
    </source>
</evidence>
<accession>A0A0W8FM21</accession>
<feature type="transmembrane region" description="Helical" evidence="8">
    <location>
        <begin position="359"/>
        <end position="380"/>
    </location>
</feature>
<feature type="transmembrane region" description="Helical" evidence="8">
    <location>
        <begin position="35"/>
        <end position="54"/>
    </location>
</feature>
<evidence type="ECO:0000256" key="4">
    <source>
        <dbReference type="ARBA" id="ARBA00022960"/>
    </source>
</evidence>
<dbReference type="GO" id="GO:0034204">
    <property type="term" value="P:lipid translocation"/>
    <property type="evidence" value="ECO:0007669"/>
    <property type="project" value="TreeGrafter"/>
</dbReference>
<dbReference type="AlphaFoldDB" id="A0A0W8FM21"/>
<dbReference type="PIRSF" id="PIRSF002869">
    <property type="entry name" value="MviN"/>
    <property type="match status" value="1"/>
</dbReference>
<keyword evidence="4" id="KW-0133">Cell shape</keyword>
<dbReference type="CDD" id="cd13123">
    <property type="entry name" value="MATE_MurJ_like"/>
    <property type="match status" value="1"/>
</dbReference>
<keyword evidence="2" id="KW-1003">Cell membrane</keyword>
<evidence type="ECO:0000313" key="9">
    <source>
        <dbReference type="EMBL" id="KUG21915.1"/>
    </source>
</evidence>
<comment type="caution">
    <text evidence="9">The sequence shown here is derived from an EMBL/GenBank/DDBJ whole genome shotgun (WGS) entry which is preliminary data.</text>
</comment>
<evidence type="ECO:0000256" key="6">
    <source>
        <dbReference type="ARBA" id="ARBA00022989"/>
    </source>
</evidence>